<dbReference type="RefSeq" id="XP_026607655.1">
    <property type="nucleotide sequence ID" value="XM_026744492.1"/>
</dbReference>
<dbReference type="AlphaFoldDB" id="A0A3D8SX12"/>
<keyword evidence="3" id="KW-1185">Reference proteome</keyword>
<gene>
    <name evidence="2" type="ORF">DSM5745_02476</name>
</gene>
<sequence>MTSMPMIDRSITCDIVSCERCERRVRAGHLPPLFMRAKMRLSRMKNSKQLSTAKSKPFSPETTSGHSASALQS</sequence>
<dbReference type="Proteomes" id="UP000256690">
    <property type="component" value="Unassembled WGS sequence"/>
</dbReference>
<name>A0A3D8SX12_9EURO</name>
<dbReference type="GeneID" id="38112846"/>
<protein>
    <submittedName>
        <fullName evidence="2">Uncharacterized protein</fullName>
    </submittedName>
</protein>
<feature type="compositionally biased region" description="Polar residues" evidence="1">
    <location>
        <begin position="47"/>
        <end position="73"/>
    </location>
</feature>
<feature type="region of interest" description="Disordered" evidence="1">
    <location>
        <begin position="42"/>
        <end position="73"/>
    </location>
</feature>
<accession>A0A3D8SX12</accession>
<comment type="caution">
    <text evidence="2">The sequence shown here is derived from an EMBL/GenBank/DDBJ whole genome shotgun (WGS) entry which is preliminary data.</text>
</comment>
<proteinExistence type="predicted"/>
<organism evidence="2 3">
    <name type="scientific">Aspergillus mulundensis</name>
    <dbReference type="NCBI Taxonomy" id="1810919"/>
    <lineage>
        <taxon>Eukaryota</taxon>
        <taxon>Fungi</taxon>
        <taxon>Dikarya</taxon>
        <taxon>Ascomycota</taxon>
        <taxon>Pezizomycotina</taxon>
        <taxon>Eurotiomycetes</taxon>
        <taxon>Eurotiomycetidae</taxon>
        <taxon>Eurotiales</taxon>
        <taxon>Aspergillaceae</taxon>
        <taxon>Aspergillus</taxon>
        <taxon>Aspergillus subgen. Nidulantes</taxon>
    </lineage>
</organism>
<evidence type="ECO:0000313" key="3">
    <source>
        <dbReference type="Proteomes" id="UP000256690"/>
    </source>
</evidence>
<dbReference type="EMBL" id="PVWQ01000002">
    <property type="protein sequence ID" value="RDW90701.1"/>
    <property type="molecule type" value="Genomic_DNA"/>
</dbReference>
<evidence type="ECO:0000313" key="2">
    <source>
        <dbReference type="EMBL" id="RDW90701.1"/>
    </source>
</evidence>
<evidence type="ECO:0000256" key="1">
    <source>
        <dbReference type="SAM" id="MobiDB-lite"/>
    </source>
</evidence>
<reference evidence="2 3" key="1">
    <citation type="journal article" date="2018" name="IMA Fungus">
        <title>IMA Genome-F 9: Draft genome sequence of Annulohypoxylon stygium, Aspergillus mulundensis, Berkeleyomyces basicola (syn. Thielaviopsis basicola), Ceratocystis smalleyi, two Cercospora beticola strains, Coleophoma cylindrospora, Fusarium fracticaudum, Phialophora cf. hyalina, and Morchella septimelata.</title>
        <authorList>
            <person name="Wingfield B.D."/>
            <person name="Bills G.F."/>
            <person name="Dong Y."/>
            <person name="Huang W."/>
            <person name="Nel W.J."/>
            <person name="Swalarsk-Parry B.S."/>
            <person name="Vaghefi N."/>
            <person name="Wilken P.M."/>
            <person name="An Z."/>
            <person name="de Beer Z.W."/>
            <person name="De Vos L."/>
            <person name="Chen L."/>
            <person name="Duong T.A."/>
            <person name="Gao Y."/>
            <person name="Hammerbacher A."/>
            <person name="Kikkert J.R."/>
            <person name="Li Y."/>
            <person name="Li H."/>
            <person name="Li K."/>
            <person name="Li Q."/>
            <person name="Liu X."/>
            <person name="Ma X."/>
            <person name="Naidoo K."/>
            <person name="Pethybridge S.J."/>
            <person name="Sun J."/>
            <person name="Steenkamp E.T."/>
            <person name="van der Nest M.A."/>
            <person name="van Wyk S."/>
            <person name="Wingfield M.J."/>
            <person name="Xiong C."/>
            <person name="Yue Q."/>
            <person name="Zhang X."/>
        </authorList>
    </citation>
    <scope>NUCLEOTIDE SEQUENCE [LARGE SCALE GENOMIC DNA]</scope>
    <source>
        <strain evidence="2 3">DSM 5745</strain>
    </source>
</reference>